<dbReference type="OrthoDB" id="2160599at2759"/>
<evidence type="ECO:0000256" key="6">
    <source>
        <dbReference type="ARBA" id="ARBA00023163"/>
    </source>
</evidence>
<dbReference type="PANTHER" id="PTHR28270:SF1">
    <property type="entry name" value="MEDIATOR OF RNA POLYMERASE II TRANSCRIPTION SUBUNIT 19"/>
    <property type="match status" value="1"/>
</dbReference>
<dbReference type="PANTHER" id="PTHR28270">
    <property type="entry name" value="MEDIATOR OF RNA POLYMERASE II TRANSCRIPTION SUBUNIT 19"/>
    <property type="match status" value="1"/>
</dbReference>
<evidence type="ECO:0000256" key="3">
    <source>
        <dbReference type="ARBA" id="ARBA00019615"/>
    </source>
</evidence>
<sequence length="371" mass="38568">MKVDDELSKPALQPTNALAGPSTLPDIYLQPPGPPPPPPYLTSTQDLISRLNLLPAYNKYVRPYALPVGQQPPASAMGTDKGKGKEKDMSEGAVPGDGEEEEGKGEKRLRGSYRQLIKGIPGKHSIKKDEYLTTMMQVPPKQKIAITPFDLRTQREAFSVSLEGLKGWNTVLLVAETPQAREDRKKRRELKKQKLAKAQGQAALAGAGTPAATATPAAAAARTSTPRPGATAGRALPTVQQPRGRTPVGIGTPQSMATPGTAAAPTPASSAPSLHTGPATAPDAGMAKRGVKREREHSQDGVPVQISHGANVNGGAGVAPDMGANGSAAKASFVAGAKAGSAGVRPRPFKKPRLDATGTPNIPLQQPTPHA</sequence>
<keyword evidence="5" id="KW-0010">Activator</keyword>
<dbReference type="STRING" id="742152.A0A2H3JK73"/>
<reference evidence="10 11" key="1">
    <citation type="journal article" date="2012" name="Science">
        <title>The Paleozoic origin of enzymatic lignin decomposition reconstructed from 31 fungal genomes.</title>
        <authorList>
            <person name="Floudas D."/>
            <person name="Binder M."/>
            <person name="Riley R."/>
            <person name="Barry K."/>
            <person name="Blanchette R.A."/>
            <person name="Henrissat B."/>
            <person name="Martinez A.T."/>
            <person name="Otillar R."/>
            <person name="Spatafora J.W."/>
            <person name="Yadav J.S."/>
            <person name="Aerts A."/>
            <person name="Benoit I."/>
            <person name="Boyd A."/>
            <person name="Carlson A."/>
            <person name="Copeland A."/>
            <person name="Coutinho P.M."/>
            <person name="de Vries R.P."/>
            <person name="Ferreira P."/>
            <person name="Findley K."/>
            <person name="Foster B."/>
            <person name="Gaskell J."/>
            <person name="Glotzer D."/>
            <person name="Gorecki P."/>
            <person name="Heitman J."/>
            <person name="Hesse C."/>
            <person name="Hori C."/>
            <person name="Igarashi K."/>
            <person name="Jurgens J.A."/>
            <person name="Kallen N."/>
            <person name="Kersten P."/>
            <person name="Kohler A."/>
            <person name="Kuees U."/>
            <person name="Kumar T.K.A."/>
            <person name="Kuo A."/>
            <person name="LaButti K."/>
            <person name="Larrondo L.F."/>
            <person name="Lindquist E."/>
            <person name="Ling A."/>
            <person name="Lombard V."/>
            <person name="Lucas S."/>
            <person name="Lundell T."/>
            <person name="Martin R."/>
            <person name="McLaughlin D.J."/>
            <person name="Morgenstern I."/>
            <person name="Morin E."/>
            <person name="Murat C."/>
            <person name="Nagy L.G."/>
            <person name="Nolan M."/>
            <person name="Ohm R.A."/>
            <person name="Patyshakuliyeva A."/>
            <person name="Rokas A."/>
            <person name="Ruiz-Duenas F.J."/>
            <person name="Sabat G."/>
            <person name="Salamov A."/>
            <person name="Samejima M."/>
            <person name="Schmutz J."/>
            <person name="Slot J.C."/>
            <person name="St John F."/>
            <person name="Stenlid J."/>
            <person name="Sun H."/>
            <person name="Sun S."/>
            <person name="Syed K."/>
            <person name="Tsang A."/>
            <person name="Wiebenga A."/>
            <person name="Young D."/>
            <person name="Pisabarro A."/>
            <person name="Eastwood D.C."/>
            <person name="Martin F."/>
            <person name="Cullen D."/>
            <person name="Grigoriev I.V."/>
            <person name="Hibbett D.S."/>
        </authorList>
    </citation>
    <scope>NUCLEOTIDE SEQUENCE [LARGE SCALE GENOMIC DNA]</scope>
    <source>
        <strain evidence="10 11">MD-104</strain>
    </source>
</reference>
<evidence type="ECO:0000256" key="1">
    <source>
        <dbReference type="ARBA" id="ARBA00004123"/>
    </source>
</evidence>
<evidence type="ECO:0000256" key="2">
    <source>
        <dbReference type="ARBA" id="ARBA00009259"/>
    </source>
</evidence>
<feature type="compositionally biased region" description="Low complexity" evidence="9">
    <location>
        <begin position="196"/>
        <end position="232"/>
    </location>
</feature>
<feature type="compositionally biased region" description="Pro residues" evidence="9">
    <location>
        <begin position="31"/>
        <end position="40"/>
    </location>
</feature>
<evidence type="ECO:0000256" key="5">
    <source>
        <dbReference type="ARBA" id="ARBA00023159"/>
    </source>
</evidence>
<feature type="compositionally biased region" description="Basic residues" evidence="9">
    <location>
        <begin position="184"/>
        <end position="195"/>
    </location>
</feature>
<evidence type="ECO:0000256" key="9">
    <source>
        <dbReference type="SAM" id="MobiDB-lite"/>
    </source>
</evidence>
<proteinExistence type="inferred from homology"/>
<feature type="compositionally biased region" description="Low complexity" evidence="9">
    <location>
        <begin position="257"/>
        <end position="273"/>
    </location>
</feature>
<feature type="compositionally biased region" description="Basic and acidic residues" evidence="9">
    <location>
        <begin position="80"/>
        <end position="90"/>
    </location>
</feature>
<dbReference type="GO" id="GO:0006357">
    <property type="term" value="P:regulation of transcription by RNA polymerase II"/>
    <property type="evidence" value="ECO:0007669"/>
    <property type="project" value="InterPro"/>
</dbReference>
<dbReference type="GO" id="GO:0003712">
    <property type="term" value="F:transcription coregulator activity"/>
    <property type="evidence" value="ECO:0007669"/>
    <property type="project" value="InterPro"/>
</dbReference>
<evidence type="ECO:0000256" key="4">
    <source>
        <dbReference type="ARBA" id="ARBA00023015"/>
    </source>
</evidence>
<evidence type="ECO:0000256" key="7">
    <source>
        <dbReference type="ARBA" id="ARBA00023242"/>
    </source>
</evidence>
<accession>A0A2H3JK73</accession>
<feature type="region of interest" description="Disordered" evidence="9">
    <location>
        <begin position="67"/>
        <end position="113"/>
    </location>
</feature>
<keyword evidence="7" id="KW-0539">Nucleus</keyword>
<protein>
    <recommendedName>
        <fullName evidence="3">Mediator of RNA polymerase II transcription subunit 19</fullName>
    </recommendedName>
    <alternativeName>
        <fullName evidence="8">Mediator complex subunit 19</fullName>
    </alternativeName>
</protein>
<keyword evidence="6" id="KW-0804">Transcription</keyword>
<dbReference type="EMBL" id="KB468124">
    <property type="protein sequence ID" value="PCH42580.1"/>
    <property type="molecule type" value="Genomic_DNA"/>
</dbReference>
<feature type="region of interest" description="Disordered" evidence="9">
    <location>
        <begin position="338"/>
        <end position="371"/>
    </location>
</feature>
<feature type="compositionally biased region" description="Polar residues" evidence="9">
    <location>
        <begin position="358"/>
        <end position="371"/>
    </location>
</feature>
<comment type="similarity">
    <text evidence="2">Belongs to the Mediator complex subunit 19 family.</text>
</comment>
<feature type="region of interest" description="Disordered" evidence="9">
    <location>
        <begin position="1"/>
        <end position="44"/>
    </location>
</feature>
<name>A0A2H3JK73_WOLCO</name>
<feature type="region of interest" description="Disordered" evidence="9">
    <location>
        <begin position="179"/>
        <end position="306"/>
    </location>
</feature>
<dbReference type="InterPro" id="IPR013942">
    <property type="entry name" value="Mediator_Med19_fun"/>
</dbReference>
<evidence type="ECO:0000256" key="8">
    <source>
        <dbReference type="ARBA" id="ARBA00032018"/>
    </source>
</evidence>
<comment type="subcellular location">
    <subcellularLocation>
        <location evidence="1">Nucleus</location>
    </subcellularLocation>
</comment>
<gene>
    <name evidence="10" type="ORF">WOLCODRAFT_132443</name>
</gene>
<keyword evidence="11" id="KW-1185">Reference proteome</keyword>
<dbReference type="GO" id="GO:0016592">
    <property type="term" value="C:mediator complex"/>
    <property type="evidence" value="ECO:0007669"/>
    <property type="project" value="InterPro"/>
</dbReference>
<evidence type="ECO:0000313" key="10">
    <source>
        <dbReference type="EMBL" id="PCH42580.1"/>
    </source>
</evidence>
<dbReference type="GO" id="GO:0070847">
    <property type="term" value="C:core mediator complex"/>
    <property type="evidence" value="ECO:0007669"/>
    <property type="project" value="TreeGrafter"/>
</dbReference>
<dbReference type="Proteomes" id="UP000218811">
    <property type="component" value="Unassembled WGS sequence"/>
</dbReference>
<dbReference type="AlphaFoldDB" id="A0A2H3JK73"/>
<keyword evidence="4" id="KW-0805">Transcription regulation</keyword>
<organism evidence="10 11">
    <name type="scientific">Wolfiporia cocos (strain MD-104)</name>
    <name type="common">Brown rot fungus</name>
    <dbReference type="NCBI Taxonomy" id="742152"/>
    <lineage>
        <taxon>Eukaryota</taxon>
        <taxon>Fungi</taxon>
        <taxon>Dikarya</taxon>
        <taxon>Basidiomycota</taxon>
        <taxon>Agaricomycotina</taxon>
        <taxon>Agaricomycetes</taxon>
        <taxon>Polyporales</taxon>
        <taxon>Phaeolaceae</taxon>
        <taxon>Wolfiporia</taxon>
    </lineage>
</organism>
<evidence type="ECO:0000313" key="11">
    <source>
        <dbReference type="Proteomes" id="UP000218811"/>
    </source>
</evidence>
<dbReference type="OMA" id="LKGWNIN"/>